<sequence length="326" mass="35583">MAIIYVKSGATGNGSAWNNAYGSLVSALTAAQSSDEIWVTAGTYKPTTGTDRTASFTLKNNVGIYGGFAGTETAVDSVFSRNYANRGSGGAVFNKLIKLCKKISNVLGLISGVTLATAGMLLVNSNPASASQLWNFTIGIGNRFYAGTFTTNDCNNFTSQCLVTGITGIDAWGDSMFQVPPPGLIPEMGTPSINKNYYLKYYDNLLPLTYNGIVFTSLNSERYILFNWNLFFDSTNQKYYLWQQAKYLCKGTPISYNCSKGFSGDDRYTTPIAYYNYYNGEVQFQFSPANPPPPPQSVPESDNVVGLLLLAGGYSLKRVISRLFKR</sequence>
<evidence type="ECO:0008006" key="3">
    <source>
        <dbReference type="Google" id="ProtNLM"/>
    </source>
</evidence>
<organism evidence="1 2">
    <name type="scientific">Microcystis aeruginosa NIES-2519</name>
    <dbReference type="NCBI Taxonomy" id="2303981"/>
    <lineage>
        <taxon>Bacteria</taxon>
        <taxon>Bacillati</taxon>
        <taxon>Cyanobacteriota</taxon>
        <taxon>Cyanophyceae</taxon>
        <taxon>Oscillatoriophycideae</taxon>
        <taxon>Chroococcales</taxon>
        <taxon>Microcystaceae</taxon>
        <taxon>Microcystis</taxon>
    </lineage>
</organism>
<dbReference type="AlphaFoldDB" id="A0A5A5R6A7"/>
<dbReference type="EMBL" id="BHVO01000075">
    <property type="protein sequence ID" value="GCA71943.1"/>
    <property type="molecule type" value="Genomic_DNA"/>
</dbReference>
<evidence type="ECO:0000313" key="2">
    <source>
        <dbReference type="Proteomes" id="UP000323569"/>
    </source>
</evidence>
<proteinExistence type="predicted"/>
<comment type="caution">
    <text evidence="1">The sequence shown here is derived from an EMBL/GenBank/DDBJ whole genome shotgun (WGS) entry which is preliminary data.</text>
</comment>
<protein>
    <recommendedName>
        <fullName evidence="3">DUF1565 domain-containing protein</fullName>
    </recommendedName>
</protein>
<dbReference type="Proteomes" id="UP000323569">
    <property type="component" value="Unassembled WGS sequence"/>
</dbReference>
<reference evidence="1 2" key="1">
    <citation type="submission" date="2018-09" db="EMBL/GenBank/DDBJ databases">
        <title>Evolutionary history of phycoerythrin pigmentation in the water bloom-forming cyanobacterium Microcystis aeruginosa.</title>
        <authorList>
            <person name="Tanabe Y."/>
            <person name="Tanabe Y."/>
            <person name="Yamaguchi H."/>
        </authorList>
    </citation>
    <scope>NUCLEOTIDE SEQUENCE [LARGE SCALE GENOMIC DNA]</scope>
    <source>
        <strain evidence="1 2">NIES-2519</strain>
    </source>
</reference>
<gene>
    <name evidence="1" type="ORF">MiYa_03489</name>
</gene>
<name>A0A5A5R6A7_MICAE</name>
<dbReference type="RefSeq" id="WP_008202573.1">
    <property type="nucleotide sequence ID" value="NZ_BHVO01000075.1"/>
</dbReference>
<accession>A0A5A5R6A7</accession>
<evidence type="ECO:0000313" key="1">
    <source>
        <dbReference type="EMBL" id="GCA71943.1"/>
    </source>
</evidence>